<dbReference type="Gene3D" id="3.40.50.10260">
    <property type="entry name" value="YjeF N-terminal domain"/>
    <property type="match status" value="1"/>
</dbReference>
<dbReference type="GO" id="GO:0046872">
    <property type="term" value="F:metal ion binding"/>
    <property type="evidence" value="ECO:0007669"/>
    <property type="project" value="UniProtKB-UniRule"/>
</dbReference>
<evidence type="ECO:0000256" key="14">
    <source>
        <dbReference type="ARBA" id="ARBA00025153"/>
    </source>
</evidence>
<evidence type="ECO:0000256" key="18">
    <source>
        <dbReference type="HAMAP-Rule" id="MF_01966"/>
    </source>
</evidence>
<dbReference type="SUPFAM" id="SSF53613">
    <property type="entry name" value="Ribokinase-like"/>
    <property type="match status" value="1"/>
</dbReference>
<evidence type="ECO:0000256" key="9">
    <source>
        <dbReference type="ARBA" id="ARBA00022958"/>
    </source>
</evidence>
<evidence type="ECO:0000256" key="7">
    <source>
        <dbReference type="ARBA" id="ARBA00022840"/>
    </source>
</evidence>
<dbReference type="Pfam" id="PF03853">
    <property type="entry name" value="YjeF_N"/>
    <property type="match status" value="1"/>
</dbReference>
<evidence type="ECO:0000256" key="8">
    <source>
        <dbReference type="ARBA" id="ARBA00022857"/>
    </source>
</evidence>
<feature type="binding site" evidence="18">
    <location>
        <position position="60"/>
    </location>
    <ligand>
        <name>K(+)</name>
        <dbReference type="ChEBI" id="CHEBI:29103"/>
    </ligand>
</feature>
<comment type="catalytic activity">
    <reaction evidence="2 18 19">
        <text>(6R)-NADPHX = (6S)-NADPHX</text>
        <dbReference type="Rhea" id="RHEA:32227"/>
        <dbReference type="ChEBI" id="CHEBI:64076"/>
        <dbReference type="ChEBI" id="CHEBI:64077"/>
        <dbReference type="EC" id="5.1.99.6"/>
    </reaction>
</comment>
<comment type="subunit">
    <text evidence="17">Homotetramer.</text>
</comment>
<feature type="binding site" evidence="18">
    <location>
        <position position="157"/>
    </location>
    <ligand>
        <name>(6S)-NADPHX</name>
        <dbReference type="ChEBI" id="CHEBI:64076"/>
    </ligand>
</feature>
<comment type="catalytic activity">
    <reaction evidence="15 17 19">
        <text>(6S)-NADHX + ADP = AMP + phosphate + NADH + H(+)</text>
        <dbReference type="Rhea" id="RHEA:32223"/>
        <dbReference type="ChEBI" id="CHEBI:15378"/>
        <dbReference type="ChEBI" id="CHEBI:43474"/>
        <dbReference type="ChEBI" id="CHEBI:57945"/>
        <dbReference type="ChEBI" id="CHEBI:64074"/>
        <dbReference type="ChEBI" id="CHEBI:456215"/>
        <dbReference type="ChEBI" id="CHEBI:456216"/>
        <dbReference type="EC" id="4.2.1.136"/>
    </reaction>
</comment>
<feature type="binding site" evidence="17">
    <location>
        <position position="447"/>
    </location>
    <ligand>
        <name>AMP</name>
        <dbReference type="ChEBI" id="CHEBI:456215"/>
    </ligand>
</feature>
<evidence type="ECO:0000256" key="11">
    <source>
        <dbReference type="ARBA" id="ARBA00023235"/>
    </source>
</evidence>
<dbReference type="InterPro" id="IPR017953">
    <property type="entry name" value="Carbohydrate_kinase_pred_CS"/>
</dbReference>
<comment type="cofactor">
    <cofactor evidence="17">
        <name>Mg(2+)</name>
        <dbReference type="ChEBI" id="CHEBI:18420"/>
    </cofactor>
</comment>
<evidence type="ECO:0000259" key="21">
    <source>
        <dbReference type="PROSITE" id="PS51385"/>
    </source>
</evidence>
<dbReference type="InterPro" id="IPR000631">
    <property type="entry name" value="CARKD"/>
</dbReference>
<dbReference type="EMBL" id="DTIN01000014">
    <property type="protein sequence ID" value="HFX13335.1"/>
    <property type="molecule type" value="Genomic_DNA"/>
</dbReference>
<keyword evidence="11 18" id="KW-0413">Isomerase</keyword>
<dbReference type="EC" id="4.2.1.136" evidence="19"/>
<feature type="domain" description="YjeF N-terminal" evidence="21">
    <location>
        <begin position="9"/>
        <end position="214"/>
    </location>
</feature>
<comment type="caution">
    <text evidence="22">The sequence shown here is derived from an EMBL/GenBank/DDBJ whole genome shotgun (WGS) entry which is preliminary data.</text>
</comment>
<comment type="similarity">
    <text evidence="4 19">In the C-terminal section; belongs to the NnrD/CARKD family.</text>
</comment>
<dbReference type="HAMAP" id="MF_01966">
    <property type="entry name" value="NADHX_epimerase"/>
    <property type="match status" value="1"/>
</dbReference>
<gene>
    <name evidence="17" type="primary">nnrD</name>
    <name evidence="18" type="synonym">nnrE</name>
    <name evidence="22" type="ORF">ENW00_04130</name>
</gene>
<feature type="binding site" evidence="18">
    <location>
        <begin position="128"/>
        <end position="134"/>
    </location>
    <ligand>
        <name>(6S)-NADPHX</name>
        <dbReference type="ChEBI" id="CHEBI:64076"/>
    </ligand>
</feature>
<dbReference type="GO" id="GO:0005524">
    <property type="term" value="F:ATP binding"/>
    <property type="evidence" value="ECO:0007669"/>
    <property type="project" value="UniProtKB-UniRule"/>
</dbReference>
<comment type="function">
    <text evidence="17">Catalyzes the dehydration of the S-form of NAD(P)HX at the expense of ADP, which is converted to AMP. Together with NAD(P)HX epimerase, which catalyzes the epimerization of the S- and R-forms, the enzyme allows the repair of both epimers of NAD(P)HX, a damaged form of NAD(P)H that is a result of enzymatic or heat-dependent hydration.</text>
</comment>
<keyword evidence="5 18" id="KW-0479">Metal-binding</keyword>
<evidence type="ECO:0000256" key="12">
    <source>
        <dbReference type="ARBA" id="ARBA00023239"/>
    </source>
</evidence>
<comment type="catalytic activity">
    <reaction evidence="1 18 19">
        <text>(6R)-NADHX = (6S)-NADHX</text>
        <dbReference type="Rhea" id="RHEA:32215"/>
        <dbReference type="ChEBI" id="CHEBI:64074"/>
        <dbReference type="ChEBI" id="CHEBI:64075"/>
        <dbReference type="EC" id="5.1.99.6"/>
    </reaction>
</comment>
<feature type="binding site" evidence="17">
    <location>
        <begin position="418"/>
        <end position="422"/>
    </location>
    <ligand>
        <name>AMP</name>
        <dbReference type="ChEBI" id="CHEBI:456215"/>
    </ligand>
</feature>
<evidence type="ECO:0000256" key="10">
    <source>
        <dbReference type="ARBA" id="ARBA00023027"/>
    </source>
</evidence>
<dbReference type="Gene3D" id="3.40.1190.20">
    <property type="match status" value="1"/>
</dbReference>
<keyword evidence="8 17" id="KW-0521">NADP</keyword>
<keyword evidence="9 18" id="KW-0630">Potassium</keyword>
<dbReference type="InterPro" id="IPR036652">
    <property type="entry name" value="YjeF_N_dom_sf"/>
</dbReference>
<organism evidence="22">
    <name type="scientific">Dictyoglomus thermophilum</name>
    <dbReference type="NCBI Taxonomy" id="14"/>
    <lineage>
        <taxon>Bacteria</taxon>
        <taxon>Pseudomonadati</taxon>
        <taxon>Dictyoglomota</taxon>
        <taxon>Dictyoglomia</taxon>
        <taxon>Dictyoglomales</taxon>
        <taxon>Dictyoglomaceae</taxon>
        <taxon>Dictyoglomus</taxon>
    </lineage>
</organism>
<evidence type="ECO:0000256" key="5">
    <source>
        <dbReference type="ARBA" id="ARBA00022723"/>
    </source>
</evidence>
<evidence type="ECO:0000256" key="3">
    <source>
        <dbReference type="ARBA" id="ARBA00006001"/>
    </source>
</evidence>
<feature type="binding site" evidence="17">
    <location>
        <position position="332"/>
    </location>
    <ligand>
        <name>(6S)-NADPHX</name>
        <dbReference type="ChEBI" id="CHEBI:64076"/>
    </ligand>
</feature>
<evidence type="ECO:0000256" key="17">
    <source>
        <dbReference type="HAMAP-Rule" id="MF_01965"/>
    </source>
</evidence>
<keyword evidence="10 17" id="KW-0520">NAD</keyword>
<feature type="domain" description="YjeF C-terminal" evidence="20">
    <location>
        <begin position="225"/>
        <end position="507"/>
    </location>
</feature>
<feature type="binding site" evidence="17">
    <location>
        <position position="260"/>
    </location>
    <ligand>
        <name>(6S)-NADPHX</name>
        <dbReference type="ChEBI" id="CHEBI:64076"/>
    </ligand>
</feature>
<dbReference type="PROSITE" id="PS01050">
    <property type="entry name" value="YJEF_C_2"/>
    <property type="match status" value="1"/>
</dbReference>
<feature type="binding site" evidence="17">
    <location>
        <position position="448"/>
    </location>
    <ligand>
        <name>(6S)-NADPHX</name>
        <dbReference type="ChEBI" id="CHEBI:64076"/>
    </ligand>
</feature>
<dbReference type="InterPro" id="IPR029056">
    <property type="entry name" value="Ribokinase-like"/>
</dbReference>
<dbReference type="GO" id="GO:0052855">
    <property type="term" value="F:ADP-dependent NAD(P)H-hydrate dehydratase activity"/>
    <property type="evidence" value="ECO:0007669"/>
    <property type="project" value="UniProtKB-UniRule"/>
</dbReference>
<name>A0A7C3MJR6_DICTH</name>
<evidence type="ECO:0000259" key="20">
    <source>
        <dbReference type="PROSITE" id="PS51383"/>
    </source>
</evidence>
<sequence>MKIVNSEDIRNLEKILEEQYKIPTLMLMENASIFLFNFLKDNIPDLKSKNVAILCGPGNNGGDGVALVRHLLNYGVKNVYVFSYFWDKKISDLLKIQLSLINDVLILDLKANYKDLSLFDIIVDGIFGIGLKRDIEDNLKNIFEYINELKKFVISIDVPSGIDSDTGEIRGSAIKSSYTLTMFYPKKGFFEYPAIEYIGNLVVGRLNFGDMFLDSIVKSNMELVDENMVQKLIPVHTKMVYKGKKGKVLIIGGSLKYTGAPILSALSALRSGAGMVYLSVPESIHMIYRALYPEIIYIPLKEIDGYISSENLDYIIEFINSYEIDAIGLGPGIGLYSDTSLFVKGLITKVDIPIVVDADALVYIKDILEEIKGKKIIITPHYGEMSKILNLPVGYIQKNRFLIGEDFVRKHKINLILKGPYSLTFTKEGQIYVNPFADSLLATAGSGDVLTGILASLLAQGLSENNACILGNYIHGFSVNFWKRNRGNYGMISSDIIDFLPDIFMEIFKGKSI</sequence>
<reference evidence="22" key="1">
    <citation type="journal article" date="2020" name="mSystems">
        <title>Genome- and Community-Level Interaction Insights into Carbon Utilization and Element Cycling Functions of Hydrothermarchaeota in Hydrothermal Sediment.</title>
        <authorList>
            <person name="Zhou Z."/>
            <person name="Liu Y."/>
            <person name="Xu W."/>
            <person name="Pan J."/>
            <person name="Luo Z.H."/>
            <person name="Li M."/>
        </authorList>
    </citation>
    <scope>NUCLEOTIDE SEQUENCE [LARGE SCALE GENOMIC DNA]</scope>
    <source>
        <strain evidence="22">SpSt-81</strain>
    </source>
</reference>
<dbReference type="EC" id="5.1.99.6" evidence="19"/>
<dbReference type="NCBIfam" id="TIGR00197">
    <property type="entry name" value="yjeF_nterm"/>
    <property type="match status" value="1"/>
</dbReference>
<proteinExistence type="inferred from homology"/>
<evidence type="ECO:0000313" key="22">
    <source>
        <dbReference type="EMBL" id="HFX13335.1"/>
    </source>
</evidence>
<dbReference type="Pfam" id="PF01256">
    <property type="entry name" value="Carb_kinase"/>
    <property type="match status" value="1"/>
</dbReference>
<keyword evidence="13" id="KW-0511">Multifunctional enzyme</keyword>
<comment type="function">
    <text evidence="14 19">Bifunctional enzyme that catalyzes the epimerization of the S- and R-forms of NAD(P)HX and the dehydration of the S-form of NAD(P)HX at the expense of ADP, which is converted to AMP. This allows the repair of both epimers of NAD(P)HX, a damaged form of NAD(P)H that is a result of enzymatic or heat-dependent hydration.</text>
</comment>
<dbReference type="CDD" id="cd01171">
    <property type="entry name" value="YXKO-related"/>
    <property type="match status" value="1"/>
</dbReference>
<dbReference type="InterPro" id="IPR030677">
    <property type="entry name" value="Nnr"/>
</dbReference>
<protein>
    <recommendedName>
        <fullName evidence="19">Bifunctional NAD(P)H-hydrate repair enzyme</fullName>
    </recommendedName>
    <alternativeName>
        <fullName evidence="19">Nicotinamide nucleotide repair protein</fullName>
    </alternativeName>
    <domain>
        <recommendedName>
            <fullName evidence="19">ADP-dependent (S)-NAD(P)H-hydrate dehydratase</fullName>
            <ecNumber evidence="19">4.2.1.136</ecNumber>
        </recommendedName>
        <alternativeName>
            <fullName evidence="19">ADP-dependent NAD(P)HX dehydratase</fullName>
        </alternativeName>
    </domain>
    <domain>
        <recommendedName>
            <fullName evidence="19">NAD(P)H-hydrate epimerase</fullName>
            <ecNumber evidence="19">5.1.99.6</ecNumber>
        </recommendedName>
    </domain>
</protein>
<dbReference type="InterPro" id="IPR004443">
    <property type="entry name" value="YjeF_N_dom"/>
</dbReference>
<dbReference type="PROSITE" id="PS51383">
    <property type="entry name" value="YJEF_C_3"/>
    <property type="match status" value="1"/>
</dbReference>
<dbReference type="GO" id="GO:0046496">
    <property type="term" value="P:nicotinamide nucleotide metabolic process"/>
    <property type="evidence" value="ECO:0007669"/>
    <property type="project" value="UniProtKB-UniRule"/>
</dbReference>
<dbReference type="PANTHER" id="PTHR12592:SF0">
    <property type="entry name" value="ATP-DEPENDENT (S)-NAD(P)H-HYDRATE DEHYDRATASE"/>
    <property type="match status" value="1"/>
</dbReference>
<comment type="similarity">
    <text evidence="17">Belongs to the NnrD/CARKD family.</text>
</comment>
<feature type="binding site" evidence="18">
    <location>
        <begin position="59"/>
        <end position="63"/>
    </location>
    <ligand>
        <name>(6S)-NADPHX</name>
        <dbReference type="ChEBI" id="CHEBI:64076"/>
    </ligand>
</feature>
<comment type="cofactor">
    <cofactor evidence="18 19">
        <name>K(+)</name>
        <dbReference type="ChEBI" id="CHEBI:29103"/>
    </cofactor>
    <text evidence="18 19">Binds 1 potassium ion per subunit.</text>
</comment>
<comment type="function">
    <text evidence="18">Catalyzes the epimerization of the S- and R-forms of NAD(P)HX, a damaged form of NAD(P)H that is a result of enzymatic or heat-dependent hydration. This is a prerequisite for the S-specific NAD(P)H-hydrate dehydratase to allow the repair of both epimers of NAD(P)HX.</text>
</comment>
<keyword evidence="6 17" id="KW-0547">Nucleotide-binding</keyword>
<dbReference type="PROSITE" id="PS51385">
    <property type="entry name" value="YJEF_N"/>
    <property type="match status" value="1"/>
</dbReference>
<dbReference type="GO" id="GO:0110051">
    <property type="term" value="P:metabolite repair"/>
    <property type="evidence" value="ECO:0007669"/>
    <property type="project" value="TreeGrafter"/>
</dbReference>
<keyword evidence="12 17" id="KW-0456">Lyase</keyword>
<dbReference type="GO" id="GO:0052856">
    <property type="term" value="F:NAD(P)HX epimerase activity"/>
    <property type="evidence" value="ECO:0007669"/>
    <property type="project" value="UniProtKB-UniRule"/>
</dbReference>
<evidence type="ECO:0000256" key="19">
    <source>
        <dbReference type="PIRNR" id="PIRNR017184"/>
    </source>
</evidence>
<dbReference type="NCBIfam" id="TIGR00196">
    <property type="entry name" value="yjeF_cterm"/>
    <property type="match status" value="1"/>
</dbReference>
<evidence type="ECO:0000256" key="6">
    <source>
        <dbReference type="ARBA" id="ARBA00022741"/>
    </source>
</evidence>
<keyword evidence="7 17" id="KW-0067">ATP-binding</keyword>
<dbReference type="PANTHER" id="PTHR12592">
    <property type="entry name" value="ATP-DEPENDENT (S)-NAD(P)H-HYDRATE DEHYDRATASE FAMILY MEMBER"/>
    <property type="match status" value="1"/>
</dbReference>
<comment type="caution">
    <text evidence="18">Lacks conserved residue(s) required for the propagation of feature annotation.</text>
</comment>
<dbReference type="HAMAP" id="MF_01965">
    <property type="entry name" value="NADHX_dehydratase"/>
    <property type="match status" value="1"/>
</dbReference>
<comment type="catalytic activity">
    <reaction evidence="16 17 19">
        <text>(6S)-NADPHX + ADP = AMP + phosphate + NADPH + H(+)</text>
        <dbReference type="Rhea" id="RHEA:32235"/>
        <dbReference type="ChEBI" id="CHEBI:15378"/>
        <dbReference type="ChEBI" id="CHEBI:43474"/>
        <dbReference type="ChEBI" id="CHEBI:57783"/>
        <dbReference type="ChEBI" id="CHEBI:64076"/>
        <dbReference type="ChEBI" id="CHEBI:456215"/>
        <dbReference type="ChEBI" id="CHEBI:456216"/>
        <dbReference type="EC" id="4.2.1.136"/>
    </reaction>
</comment>
<dbReference type="PIRSF" id="PIRSF017184">
    <property type="entry name" value="Nnr"/>
    <property type="match status" value="1"/>
</dbReference>
<dbReference type="SUPFAM" id="SSF64153">
    <property type="entry name" value="YjeF N-terminal domain-like"/>
    <property type="match status" value="1"/>
</dbReference>
<dbReference type="AlphaFoldDB" id="A0A7C3MJR6"/>
<feature type="binding site" evidence="18">
    <location>
        <position position="160"/>
    </location>
    <ligand>
        <name>K(+)</name>
        <dbReference type="ChEBI" id="CHEBI:29103"/>
    </ligand>
</feature>
<evidence type="ECO:0000256" key="16">
    <source>
        <dbReference type="ARBA" id="ARBA00049209"/>
    </source>
</evidence>
<comment type="similarity">
    <text evidence="3 19">In the N-terminal section; belongs to the NnrE/AIBP family.</text>
</comment>
<accession>A0A7C3MJR6</accession>
<feature type="binding site" evidence="17">
    <location>
        <position position="381"/>
    </location>
    <ligand>
        <name>(6S)-NADPHX</name>
        <dbReference type="ChEBI" id="CHEBI:64076"/>
    </ligand>
</feature>
<comment type="similarity">
    <text evidence="18">Belongs to the NnrE/AIBP family.</text>
</comment>
<evidence type="ECO:0000256" key="2">
    <source>
        <dbReference type="ARBA" id="ARBA00000909"/>
    </source>
</evidence>
<evidence type="ECO:0000256" key="4">
    <source>
        <dbReference type="ARBA" id="ARBA00009524"/>
    </source>
</evidence>
<evidence type="ECO:0000256" key="13">
    <source>
        <dbReference type="ARBA" id="ARBA00023268"/>
    </source>
</evidence>
<feature type="binding site" evidence="18">
    <location>
        <position position="124"/>
    </location>
    <ligand>
        <name>K(+)</name>
        <dbReference type="ChEBI" id="CHEBI:29103"/>
    </ligand>
</feature>
<evidence type="ECO:0000256" key="15">
    <source>
        <dbReference type="ARBA" id="ARBA00048238"/>
    </source>
</evidence>
<evidence type="ECO:0000256" key="1">
    <source>
        <dbReference type="ARBA" id="ARBA00000013"/>
    </source>
</evidence>